<evidence type="ECO:0000256" key="3">
    <source>
        <dbReference type="ARBA" id="ARBA00022989"/>
    </source>
</evidence>
<dbReference type="InterPro" id="IPR017452">
    <property type="entry name" value="GPCR_Rhodpsn_7TM"/>
</dbReference>
<evidence type="ECO:0000256" key="4">
    <source>
        <dbReference type="ARBA" id="ARBA00023136"/>
    </source>
</evidence>
<evidence type="ECO:0000313" key="8">
    <source>
        <dbReference type="Proteomes" id="UP001519460"/>
    </source>
</evidence>
<dbReference type="InterPro" id="IPR052954">
    <property type="entry name" value="GPCR-Ligand_Int"/>
</dbReference>
<comment type="subcellular location">
    <subcellularLocation>
        <location evidence="1">Membrane</location>
    </subcellularLocation>
</comment>
<keyword evidence="2 5" id="KW-0812">Transmembrane</keyword>
<evidence type="ECO:0000256" key="5">
    <source>
        <dbReference type="SAM" id="Phobius"/>
    </source>
</evidence>
<organism evidence="7 8">
    <name type="scientific">Batillaria attramentaria</name>
    <dbReference type="NCBI Taxonomy" id="370345"/>
    <lineage>
        <taxon>Eukaryota</taxon>
        <taxon>Metazoa</taxon>
        <taxon>Spiralia</taxon>
        <taxon>Lophotrochozoa</taxon>
        <taxon>Mollusca</taxon>
        <taxon>Gastropoda</taxon>
        <taxon>Caenogastropoda</taxon>
        <taxon>Sorbeoconcha</taxon>
        <taxon>Cerithioidea</taxon>
        <taxon>Batillariidae</taxon>
        <taxon>Batillaria</taxon>
    </lineage>
</organism>
<comment type="caution">
    <text evidence="7">The sequence shown here is derived from an EMBL/GenBank/DDBJ whole genome shotgun (WGS) entry which is preliminary data.</text>
</comment>
<dbReference type="PANTHER" id="PTHR46641:SF2">
    <property type="entry name" value="FMRFAMIDE RECEPTOR"/>
    <property type="match status" value="1"/>
</dbReference>
<evidence type="ECO:0000259" key="6">
    <source>
        <dbReference type="PROSITE" id="PS50262"/>
    </source>
</evidence>
<dbReference type="EMBL" id="JACVVK020000001">
    <property type="protein sequence ID" value="KAK7508664.1"/>
    <property type="molecule type" value="Genomic_DNA"/>
</dbReference>
<reference evidence="7 8" key="1">
    <citation type="journal article" date="2023" name="Sci. Data">
        <title>Genome assembly of the Korean intertidal mud-creeper Batillaria attramentaria.</title>
        <authorList>
            <person name="Patra A.K."/>
            <person name="Ho P.T."/>
            <person name="Jun S."/>
            <person name="Lee S.J."/>
            <person name="Kim Y."/>
            <person name="Won Y.J."/>
        </authorList>
    </citation>
    <scope>NUCLEOTIDE SEQUENCE [LARGE SCALE GENOMIC DNA]</scope>
    <source>
        <strain evidence="7">Wonlab-2016</strain>
    </source>
</reference>
<feature type="transmembrane region" description="Helical" evidence="5">
    <location>
        <begin position="92"/>
        <end position="116"/>
    </location>
</feature>
<dbReference type="PROSITE" id="PS50262">
    <property type="entry name" value="G_PROTEIN_RECEP_F1_2"/>
    <property type="match status" value="1"/>
</dbReference>
<dbReference type="GO" id="GO:0016020">
    <property type="term" value="C:membrane"/>
    <property type="evidence" value="ECO:0007669"/>
    <property type="project" value="UniProtKB-SubCell"/>
</dbReference>
<feature type="domain" description="G-protein coupled receptors family 1 profile" evidence="6">
    <location>
        <begin position="1"/>
        <end position="113"/>
    </location>
</feature>
<feature type="non-terminal residue" evidence="7">
    <location>
        <position position="1"/>
    </location>
</feature>
<protein>
    <recommendedName>
        <fullName evidence="6">G-protein coupled receptors family 1 profile domain-containing protein</fullName>
    </recommendedName>
</protein>
<dbReference type="SUPFAM" id="SSF81321">
    <property type="entry name" value="Family A G protein-coupled receptor-like"/>
    <property type="match status" value="1"/>
</dbReference>
<dbReference type="PANTHER" id="PTHR46641">
    <property type="entry name" value="FMRFAMIDE RECEPTOR-RELATED"/>
    <property type="match status" value="1"/>
</dbReference>
<dbReference type="Proteomes" id="UP001519460">
    <property type="component" value="Unassembled WGS sequence"/>
</dbReference>
<dbReference type="Gene3D" id="1.20.1070.10">
    <property type="entry name" value="Rhodopsin 7-helix transmembrane proteins"/>
    <property type="match status" value="1"/>
</dbReference>
<feature type="transmembrane region" description="Helical" evidence="5">
    <location>
        <begin position="12"/>
        <end position="30"/>
    </location>
</feature>
<sequence length="137" mass="15653">YRSSYSYDILAFFIPLLLLAVSNAATVWKFRQHGATSGASRERHQSKSRRLTLTMIVVSVTCLVAYPFAISIRLIVSPNTSETELCDEDCKYIIIYVCALMTTLNSSINIVFYCAFASRFRQLLVLRFSRLFACRRT</sequence>
<dbReference type="AlphaFoldDB" id="A0ABD0MA03"/>
<gene>
    <name evidence="7" type="ORF">BaRGS_00000230</name>
</gene>
<keyword evidence="8" id="KW-1185">Reference proteome</keyword>
<proteinExistence type="predicted"/>
<accession>A0ABD0MA03</accession>
<evidence type="ECO:0000256" key="2">
    <source>
        <dbReference type="ARBA" id="ARBA00022692"/>
    </source>
</evidence>
<evidence type="ECO:0000313" key="7">
    <source>
        <dbReference type="EMBL" id="KAK7508664.1"/>
    </source>
</evidence>
<keyword evidence="3 5" id="KW-1133">Transmembrane helix</keyword>
<evidence type="ECO:0000256" key="1">
    <source>
        <dbReference type="ARBA" id="ARBA00004370"/>
    </source>
</evidence>
<dbReference type="InterPro" id="IPR000276">
    <property type="entry name" value="GPCR_Rhodpsn"/>
</dbReference>
<name>A0ABD0MA03_9CAEN</name>
<dbReference type="Pfam" id="PF00001">
    <property type="entry name" value="7tm_1"/>
    <property type="match status" value="1"/>
</dbReference>
<feature type="transmembrane region" description="Helical" evidence="5">
    <location>
        <begin position="51"/>
        <end position="72"/>
    </location>
</feature>
<keyword evidence="4 5" id="KW-0472">Membrane</keyword>